<dbReference type="RefSeq" id="WP_315605948.1">
    <property type="nucleotide sequence ID" value="NZ_CP130318.1"/>
</dbReference>
<evidence type="ECO:0000313" key="2">
    <source>
        <dbReference type="EMBL" id="WNQ12171.1"/>
    </source>
</evidence>
<dbReference type="NCBIfam" id="NF037959">
    <property type="entry name" value="MFS_SpdSyn"/>
    <property type="match status" value="1"/>
</dbReference>
<dbReference type="Proteomes" id="UP001305702">
    <property type="component" value="Chromosome"/>
</dbReference>
<keyword evidence="3" id="KW-1185">Reference proteome</keyword>
<dbReference type="KEGG" id="paun:MJA45_03725"/>
<gene>
    <name evidence="2" type="ORF">MJA45_03725</name>
</gene>
<protein>
    <submittedName>
        <fullName evidence="2">Fused MFS/spermidine synthase</fullName>
    </submittedName>
</protein>
<dbReference type="CDD" id="cd02440">
    <property type="entry name" value="AdoMet_MTases"/>
    <property type="match status" value="1"/>
</dbReference>
<dbReference type="PANTHER" id="PTHR43317:SF1">
    <property type="entry name" value="THERMOSPERMINE SYNTHASE ACAULIS5"/>
    <property type="match status" value="1"/>
</dbReference>
<dbReference type="Gene3D" id="3.40.50.150">
    <property type="entry name" value="Vaccinia Virus protein VP39"/>
    <property type="match status" value="1"/>
</dbReference>
<proteinExistence type="predicted"/>
<dbReference type="InterPro" id="IPR029063">
    <property type="entry name" value="SAM-dependent_MTases_sf"/>
</dbReference>
<dbReference type="AlphaFoldDB" id="A0AA96LED5"/>
<dbReference type="SUPFAM" id="SSF53335">
    <property type="entry name" value="S-adenosyl-L-methionine-dependent methyltransferases"/>
    <property type="match status" value="1"/>
</dbReference>
<sequence>MQPLHQEVHHTSQISVYDTDELYGEKGRFRVLQFSEDAIQGALDLDHPERIVFEYPRAMIHLIEANHPSLERLFVIGHGIGTISGYFERGQVTTAELEPGVVELSRRFFGYAGGPLMVGDGREILEREAPGSYDAIVLDAFQAEGTPLHLLSREFIRMARGKLEPTGSLLMNLTGKRNDKLVSAVHTTLQGEFPYTQTFSLPAAGSAEVRNFVIMGSGKPITYQTRQMAGFTETELGQGYVIKDGTP</sequence>
<evidence type="ECO:0000313" key="3">
    <source>
        <dbReference type="Proteomes" id="UP001305702"/>
    </source>
</evidence>
<name>A0AA96LED5_9BACL</name>
<dbReference type="EMBL" id="CP130318">
    <property type="protein sequence ID" value="WNQ12171.1"/>
    <property type="molecule type" value="Genomic_DNA"/>
</dbReference>
<accession>A0AA96LED5</accession>
<evidence type="ECO:0000256" key="1">
    <source>
        <dbReference type="ARBA" id="ARBA00023115"/>
    </source>
</evidence>
<dbReference type="GO" id="GO:0006596">
    <property type="term" value="P:polyamine biosynthetic process"/>
    <property type="evidence" value="ECO:0007669"/>
    <property type="project" value="UniProtKB-KW"/>
</dbReference>
<organism evidence="2 3">
    <name type="scientific">Paenibacillus aurantius</name>
    <dbReference type="NCBI Taxonomy" id="2918900"/>
    <lineage>
        <taxon>Bacteria</taxon>
        <taxon>Bacillati</taxon>
        <taxon>Bacillota</taxon>
        <taxon>Bacilli</taxon>
        <taxon>Bacillales</taxon>
        <taxon>Paenibacillaceae</taxon>
        <taxon>Paenibacillus</taxon>
    </lineage>
</organism>
<dbReference type="PANTHER" id="PTHR43317">
    <property type="entry name" value="THERMOSPERMINE SYNTHASE ACAULIS5"/>
    <property type="match status" value="1"/>
</dbReference>
<reference evidence="2 3" key="1">
    <citation type="submission" date="2022-02" db="EMBL/GenBank/DDBJ databases">
        <title>Paenibacillus sp. MBLB1776 Whole Genome Shotgun Sequencing.</title>
        <authorList>
            <person name="Hwang C.Y."/>
            <person name="Cho E.-S."/>
            <person name="Seo M.-J."/>
        </authorList>
    </citation>
    <scope>NUCLEOTIDE SEQUENCE [LARGE SCALE GENOMIC DNA]</scope>
    <source>
        <strain evidence="2 3">MBLB1776</strain>
    </source>
</reference>
<keyword evidence="1" id="KW-0620">Polyamine biosynthesis</keyword>